<protein>
    <submittedName>
        <fullName evidence="2">Uncharacterized protein</fullName>
    </submittedName>
</protein>
<organism evidence="2 3">
    <name type="scientific">Rhodonia placenta</name>
    <dbReference type="NCBI Taxonomy" id="104341"/>
    <lineage>
        <taxon>Eukaryota</taxon>
        <taxon>Fungi</taxon>
        <taxon>Dikarya</taxon>
        <taxon>Basidiomycota</taxon>
        <taxon>Agaricomycotina</taxon>
        <taxon>Agaricomycetes</taxon>
        <taxon>Polyporales</taxon>
        <taxon>Adustoporiaceae</taxon>
        <taxon>Rhodonia</taxon>
    </lineage>
</organism>
<evidence type="ECO:0000313" key="2">
    <source>
        <dbReference type="EMBL" id="KAF9807536.1"/>
    </source>
</evidence>
<proteinExistence type="predicted"/>
<evidence type="ECO:0000313" key="3">
    <source>
        <dbReference type="Proteomes" id="UP000639403"/>
    </source>
</evidence>
<dbReference type="Proteomes" id="UP000639403">
    <property type="component" value="Unassembled WGS sequence"/>
</dbReference>
<dbReference type="AlphaFoldDB" id="A0A8H7TZN2"/>
<comment type="caution">
    <text evidence="2">The sequence shown here is derived from an EMBL/GenBank/DDBJ whole genome shotgun (WGS) entry which is preliminary data.</text>
</comment>
<evidence type="ECO:0000256" key="1">
    <source>
        <dbReference type="SAM" id="MobiDB-lite"/>
    </source>
</evidence>
<accession>A0A8H7TZN2</accession>
<gene>
    <name evidence="2" type="ORF">IEO21_08177</name>
</gene>
<name>A0A8H7TZN2_9APHY</name>
<feature type="compositionally biased region" description="Basic and acidic residues" evidence="1">
    <location>
        <begin position="19"/>
        <end position="41"/>
    </location>
</feature>
<dbReference type="EMBL" id="JADOXO010000271">
    <property type="protein sequence ID" value="KAF9807536.1"/>
    <property type="molecule type" value="Genomic_DNA"/>
</dbReference>
<sequence length="110" mass="12259">MLVARGQRPLVTGTSSEARSGKDPDVELSRASEETSEDSRTKGAPILALIRRLLHSVRTTGLWTSRGRAGEGYYCNRNQRGARARSRYKQIAIYEWPLVSKDPLVRTTAV</sequence>
<reference evidence="2" key="1">
    <citation type="submission" date="2020-11" db="EMBL/GenBank/DDBJ databases">
        <authorList>
            <person name="Koelle M."/>
            <person name="Horta M.A.C."/>
            <person name="Nowrousian M."/>
            <person name="Ohm R.A."/>
            <person name="Benz P."/>
            <person name="Pilgard A."/>
        </authorList>
    </citation>
    <scope>NUCLEOTIDE SEQUENCE</scope>
    <source>
        <strain evidence="2">FPRL280</strain>
    </source>
</reference>
<reference evidence="2" key="2">
    <citation type="journal article" name="Front. Microbiol.">
        <title>Degradative Capacity of Two Strains of Rhodonia placenta: From Phenotype to Genotype.</title>
        <authorList>
            <person name="Kolle M."/>
            <person name="Horta M.A.C."/>
            <person name="Nowrousian M."/>
            <person name="Ohm R.A."/>
            <person name="Benz J.P."/>
            <person name="Pilgard A."/>
        </authorList>
    </citation>
    <scope>NUCLEOTIDE SEQUENCE</scope>
    <source>
        <strain evidence="2">FPRL280</strain>
    </source>
</reference>
<feature type="region of interest" description="Disordered" evidence="1">
    <location>
        <begin position="1"/>
        <end position="41"/>
    </location>
</feature>